<dbReference type="Pfam" id="PF00295">
    <property type="entry name" value="Glyco_hydro_28"/>
    <property type="match status" value="1"/>
</dbReference>
<evidence type="ECO:0000313" key="6">
    <source>
        <dbReference type="Proteomes" id="UP001325680"/>
    </source>
</evidence>
<gene>
    <name evidence="5" type="ORF">U0035_22900</name>
</gene>
<dbReference type="Proteomes" id="UP001325680">
    <property type="component" value="Chromosome"/>
</dbReference>
<dbReference type="EMBL" id="CP139960">
    <property type="protein sequence ID" value="WQD38526.1"/>
    <property type="molecule type" value="Genomic_DNA"/>
</dbReference>
<dbReference type="InterPro" id="IPR000743">
    <property type="entry name" value="Glyco_hydro_28"/>
</dbReference>
<keyword evidence="6" id="KW-1185">Reference proteome</keyword>
<dbReference type="InterPro" id="IPR012334">
    <property type="entry name" value="Pectin_lyas_fold"/>
</dbReference>
<reference evidence="5 6" key="1">
    <citation type="submission" date="2023-12" db="EMBL/GenBank/DDBJ databases">
        <title>Genome sequencing and assembly of bacterial species from a model synthetic community.</title>
        <authorList>
            <person name="Hogle S.L."/>
        </authorList>
    </citation>
    <scope>NUCLEOTIDE SEQUENCE [LARGE SCALE GENOMIC DNA]</scope>
    <source>
        <strain evidence="5 6">HAMBI_3031</strain>
    </source>
</reference>
<dbReference type="RefSeq" id="WP_114791275.1">
    <property type="nucleotide sequence ID" value="NZ_CP139960.1"/>
</dbReference>
<name>A0ABZ0W5R6_9BACT</name>
<keyword evidence="3 4" id="KW-0326">Glycosidase</keyword>
<dbReference type="Gene3D" id="2.160.20.10">
    <property type="entry name" value="Single-stranded right-handed beta-helix, Pectin lyase-like"/>
    <property type="match status" value="1"/>
</dbReference>
<keyword evidence="2 4" id="KW-0378">Hydrolase</keyword>
<dbReference type="InterPro" id="IPR011050">
    <property type="entry name" value="Pectin_lyase_fold/virulence"/>
</dbReference>
<proteinExistence type="inferred from homology"/>
<accession>A0ABZ0W5R6</accession>
<evidence type="ECO:0000256" key="3">
    <source>
        <dbReference type="ARBA" id="ARBA00023295"/>
    </source>
</evidence>
<comment type="similarity">
    <text evidence="1 4">Belongs to the glycosyl hydrolase 28 family.</text>
</comment>
<evidence type="ECO:0000313" key="5">
    <source>
        <dbReference type="EMBL" id="WQD38526.1"/>
    </source>
</evidence>
<evidence type="ECO:0000256" key="2">
    <source>
        <dbReference type="ARBA" id="ARBA00022801"/>
    </source>
</evidence>
<dbReference type="SUPFAM" id="SSF51126">
    <property type="entry name" value="Pectin lyase-like"/>
    <property type="match status" value="1"/>
</dbReference>
<evidence type="ECO:0000256" key="1">
    <source>
        <dbReference type="ARBA" id="ARBA00008834"/>
    </source>
</evidence>
<evidence type="ECO:0000256" key="4">
    <source>
        <dbReference type="RuleBase" id="RU361169"/>
    </source>
</evidence>
<sequence>MGDALQKIGGFLGMEKLLLLIAALAFTAKGLPVEAQSVVSGRTVEYFTPNMFKKGSQIERIQQAIDEAQKYKAKVVIPGYDAVNKSAVWLIDKAILLPGNTELELDNCTIKLSDRCRDNFIRSANAGLGISKVKPLSNIRIIGKGNVLLEGAANPRATGDHNKALAKNPKGFTQSYGSDAGKPGENQKGGWRNHAIILAHINVFEISGIQLKDYHAHGIVLERCTNGAVKDITFQVRQSVNIEGVERQVLNQDGMGIRFGCRNIIIDRCRGNSGDDFINIGLTDTGVPAGAENVNVVSGSVYGGATDNIANIYLQNWQDFYSISHRAIRIMPAGRLRIQNVFVENMTINALSNQGLVAEYADHIRGLFVKNIITWQPVKAKGIRDASFRDILYLGKGDAIDVADSDSVVVDNVRKAVF</sequence>
<dbReference type="GO" id="GO:0016787">
    <property type="term" value="F:hydrolase activity"/>
    <property type="evidence" value="ECO:0007669"/>
    <property type="project" value="UniProtKB-KW"/>
</dbReference>
<protein>
    <submittedName>
        <fullName evidence="5">Glycosyl hydrolase family 28 protein</fullName>
    </submittedName>
</protein>
<organism evidence="5 6">
    <name type="scientific">Niabella yanshanensis</name>
    <dbReference type="NCBI Taxonomy" id="577386"/>
    <lineage>
        <taxon>Bacteria</taxon>
        <taxon>Pseudomonadati</taxon>
        <taxon>Bacteroidota</taxon>
        <taxon>Chitinophagia</taxon>
        <taxon>Chitinophagales</taxon>
        <taxon>Chitinophagaceae</taxon>
        <taxon>Niabella</taxon>
    </lineage>
</organism>